<feature type="transmembrane region" description="Helical" evidence="7">
    <location>
        <begin position="45"/>
        <end position="64"/>
    </location>
</feature>
<feature type="transmembrane region" description="Helical" evidence="7">
    <location>
        <begin position="21"/>
        <end position="39"/>
    </location>
</feature>
<keyword evidence="5 7" id="KW-1133">Transmembrane helix</keyword>
<feature type="transmembrane region" description="Helical" evidence="7">
    <location>
        <begin position="421"/>
        <end position="438"/>
    </location>
</feature>
<comment type="caution">
    <text evidence="8">The sequence shown here is derived from an EMBL/GenBank/DDBJ whole genome shotgun (WGS) entry which is preliminary data.</text>
</comment>
<dbReference type="CDD" id="cd13127">
    <property type="entry name" value="MATE_tuaB_like"/>
    <property type="match status" value="1"/>
</dbReference>
<accession>A0A3D2X1K7</accession>
<keyword evidence="6 7" id="KW-0472">Membrane</keyword>
<keyword evidence="3" id="KW-1003">Cell membrane</keyword>
<evidence type="ECO:0000256" key="6">
    <source>
        <dbReference type="ARBA" id="ARBA00023136"/>
    </source>
</evidence>
<dbReference type="PANTHER" id="PTHR30250:SF10">
    <property type="entry name" value="LIPOPOLYSACCHARIDE BIOSYNTHESIS PROTEIN WZXC"/>
    <property type="match status" value="1"/>
</dbReference>
<feature type="transmembrane region" description="Helical" evidence="7">
    <location>
        <begin position="396"/>
        <end position="414"/>
    </location>
</feature>
<feature type="transmembrane region" description="Helical" evidence="7">
    <location>
        <begin position="331"/>
        <end position="348"/>
    </location>
</feature>
<sequence length="498" mass="56760">MSENFNSKVVKATKWSTITEILVKILSPITNMILARILTPEAFGIVATITMITSLAEIFADAGFQNFLVQHEFKNKEELDNSTTVAFWSNFVLSIFIYVLIFITRNQIARMLGSPELGFAISLASLSILLSTFSGIQIARYRRNFDFKTLFFVRIISSGVPFLVTIPMAMIYKNYWALLIGTLTSNIINAIGLTIRSEWKPRFYFNIKHFKEMFSFSMWTFLDIITMWLVSYTGTFIVGYYLSDYYLGLYKISMTTVDSYMAIITGSTATVLFAALSRLKDNQKEYEKTLFTFQRMISMFVMPMGVGLFLYRGLATKILLGSQWTEAKDFIGLWALISAINVIFGQNISEVFRSKGKPHLALLTQFLHLVVLVPALVITSQISFRALYITRSLVKLEYVFVGLVLLWVALRISFLRILKNVAPTIIASLLMGCIAIVLQKVSNAVIWEFISIFICMLVYFGIILSNRTMRSDLIGIKLVRKILSKIKFLKINEKILKD</sequence>
<dbReference type="AlphaFoldDB" id="A0A3D2X1K7"/>
<feature type="transmembrane region" description="Helical" evidence="7">
    <location>
        <begin position="291"/>
        <end position="311"/>
    </location>
</feature>
<gene>
    <name evidence="8" type="ORF">DHW61_01205</name>
</gene>
<dbReference type="InterPro" id="IPR050833">
    <property type="entry name" value="Poly_Biosynth_Transport"/>
</dbReference>
<dbReference type="Proteomes" id="UP000262969">
    <property type="component" value="Unassembled WGS sequence"/>
</dbReference>
<feature type="transmembrane region" description="Helical" evidence="7">
    <location>
        <begin position="260"/>
        <end position="279"/>
    </location>
</feature>
<feature type="transmembrane region" description="Helical" evidence="7">
    <location>
        <begin position="85"/>
        <end position="105"/>
    </location>
</feature>
<comment type="subcellular location">
    <subcellularLocation>
        <location evidence="1">Cell membrane</location>
        <topology evidence="1">Multi-pass membrane protein</topology>
    </subcellularLocation>
</comment>
<feature type="transmembrane region" description="Helical" evidence="7">
    <location>
        <begin position="117"/>
        <end position="139"/>
    </location>
</feature>
<evidence type="ECO:0000313" key="8">
    <source>
        <dbReference type="EMBL" id="HCL01039.1"/>
    </source>
</evidence>
<evidence type="ECO:0000256" key="1">
    <source>
        <dbReference type="ARBA" id="ARBA00004651"/>
    </source>
</evidence>
<feature type="transmembrane region" description="Helical" evidence="7">
    <location>
        <begin position="360"/>
        <end position="384"/>
    </location>
</feature>
<organism evidence="8 9">
    <name type="scientific">Lachnoclostridium phytofermentans</name>
    <dbReference type="NCBI Taxonomy" id="66219"/>
    <lineage>
        <taxon>Bacteria</taxon>
        <taxon>Bacillati</taxon>
        <taxon>Bacillota</taxon>
        <taxon>Clostridia</taxon>
        <taxon>Lachnospirales</taxon>
        <taxon>Lachnospiraceae</taxon>
    </lineage>
</organism>
<proteinExistence type="inferred from homology"/>
<feature type="transmembrane region" description="Helical" evidence="7">
    <location>
        <begin position="151"/>
        <end position="169"/>
    </location>
</feature>
<dbReference type="Pfam" id="PF13440">
    <property type="entry name" value="Polysacc_synt_3"/>
    <property type="match status" value="1"/>
</dbReference>
<protein>
    <submittedName>
        <fullName evidence="8">Lipopolysaccharide biosynthesis protein</fullName>
    </submittedName>
</protein>
<evidence type="ECO:0000256" key="7">
    <source>
        <dbReference type="SAM" id="Phobius"/>
    </source>
</evidence>
<evidence type="ECO:0000256" key="4">
    <source>
        <dbReference type="ARBA" id="ARBA00022692"/>
    </source>
</evidence>
<feature type="transmembrane region" description="Helical" evidence="7">
    <location>
        <begin position="444"/>
        <end position="464"/>
    </location>
</feature>
<feature type="transmembrane region" description="Helical" evidence="7">
    <location>
        <begin position="216"/>
        <end position="240"/>
    </location>
</feature>
<keyword evidence="4 7" id="KW-0812">Transmembrane</keyword>
<dbReference type="PANTHER" id="PTHR30250">
    <property type="entry name" value="PST FAMILY PREDICTED COLANIC ACID TRANSPORTER"/>
    <property type="match status" value="1"/>
</dbReference>
<dbReference type="GO" id="GO:0005886">
    <property type="term" value="C:plasma membrane"/>
    <property type="evidence" value="ECO:0007669"/>
    <property type="project" value="UniProtKB-SubCell"/>
</dbReference>
<name>A0A3D2X1K7_9FIRM</name>
<dbReference type="EMBL" id="DPVV01000047">
    <property type="protein sequence ID" value="HCL01039.1"/>
    <property type="molecule type" value="Genomic_DNA"/>
</dbReference>
<evidence type="ECO:0000256" key="2">
    <source>
        <dbReference type="ARBA" id="ARBA00007430"/>
    </source>
</evidence>
<feature type="transmembrane region" description="Helical" evidence="7">
    <location>
        <begin position="175"/>
        <end position="195"/>
    </location>
</feature>
<evidence type="ECO:0000256" key="3">
    <source>
        <dbReference type="ARBA" id="ARBA00022475"/>
    </source>
</evidence>
<evidence type="ECO:0000313" key="9">
    <source>
        <dbReference type="Proteomes" id="UP000262969"/>
    </source>
</evidence>
<reference evidence="8 9" key="1">
    <citation type="journal article" date="2018" name="Nat. Biotechnol.">
        <title>A standardized bacterial taxonomy based on genome phylogeny substantially revises the tree of life.</title>
        <authorList>
            <person name="Parks D.H."/>
            <person name="Chuvochina M."/>
            <person name="Waite D.W."/>
            <person name="Rinke C."/>
            <person name="Skarshewski A."/>
            <person name="Chaumeil P.A."/>
            <person name="Hugenholtz P."/>
        </authorList>
    </citation>
    <scope>NUCLEOTIDE SEQUENCE [LARGE SCALE GENOMIC DNA]</scope>
    <source>
        <strain evidence="8">UBA11728</strain>
    </source>
</reference>
<evidence type="ECO:0000256" key="5">
    <source>
        <dbReference type="ARBA" id="ARBA00022989"/>
    </source>
</evidence>
<comment type="similarity">
    <text evidence="2">Belongs to the polysaccharide synthase family.</text>
</comment>